<dbReference type="Gene3D" id="2.120.10.30">
    <property type="entry name" value="TolB, C-terminal domain"/>
    <property type="match status" value="1"/>
</dbReference>
<keyword evidence="6" id="KW-0597">Phosphoprotein</keyword>
<keyword evidence="5" id="KW-0723">Serine/threonine-protein kinase</keyword>
<comment type="caution">
    <text evidence="18">The sequence shown here is derived from an EMBL/GenBank/DDBJ whole genome shotgun (WGS) entry which is preliminary data.</text>
</comment>
<dbReference type="FunFam" id="3.30.200.20:FF:000186">
    <property type="entry name" value="Serine/threonine-protein kinase PBS1"/>
    <property type="match status" value="1"/>
</dbReference>
<dbReference type="InterPro" id="IPR008271">
    <property type="entry name" value="Ser/Thr_kinase_AS"/>
</dbReference>
<evidence type="ECO:0000256" key="14">
    <source>
        <dbReference type="ARBA" id="ARBA00048679"/>
    </source>
</evidence>
<keyword evidence="7" id="KW-0808">Transferase</keyword>
<comment type="catalytic activity">
    <reaction evidence="13">
        <text>L-threonyl-[protein] + ATP = O-phospho-L-threonyl-[protein] + ADP + H(+)</text>
        <dbReference type="Rhea" id="RHEA:46608"/>
        <dbReference type="Rhea" id="RHEA-COMP:11060"/>
        <dbReference type="Rhea" id="RHEA-COMP:11605"/>
        <dbReference type="ChEBI" id="CHEBI:15378"/>
        <dbReference type="ChEBI" id="CHEBI:30013"/>
        <dbReference type="ChEBI" id="CHEBI:30616"/>
        <dbReference type="ChEBI" id="CHEBI:61977"/>
        <dbReference type="ChEBI" id="CHEBI:456216"/>
        <dbReference type="EC" id="2.7.11.1"/>
    </reaction>
</comment>
<evidence type="ECO:0000256" key="7">
    <source>
        <dbReference type="ARBA" id="ARBA00022679"/>
    </source>
</evidence>
<feature type="compositionally biased region" description="Basic and acidic residues" evidence="16">
    <location>
        <begin position="780"/>
        <end position="805"/>
    </location>
</feature>
<gene>
    <name evidence="18" type="ORF">Bca52824_067305</name>
</gene>
<evidence type="ECO:0000256" key="10">
    <source>
        <dbReference type="ARBA" id="ARBA00022840"/>
    </source>
</evidence>
<dbReference type="SUPFAM" id="SSF63825">
    <property type="entry name" value="YWTD domain"/>
    <property type="match status" value="1"/>
</dbReference>
<dbReference type="OrthoDB" id="273823at2759"/>
<keyword evidence="8 15" id="KW-0547">Nucleotide-binding</keyword>
<evidence type="ECO:0000313" key="18">
    <source>
        <dbReference type="EMBL" id="KAG2272750.1"/>
    </source>
</evidence>
<dbReference type="EMBL" id="JAAMPC010000013">
    <property type="protein sequence ID" value="KAG2272750.1"/>
    <property type="molecule type" value="Genomic_DNA"/>
</dbReference>
<evidence type="ECO:0000256" key="4">
    <source>
        <dbReference type="ARBA" id="ARBA00022475"/>
    </source>
</evidence>
<dbReference type="Gene3D" id="1.10.510.10">
    <property type="entry name" value="Transferase(Phosphotransferase) domain 1"/>
    <property type="match status" value="1"/>
</dbReference>
<organism evidence="18 19">
    <name type="scientific">Brassica carinata</name>
    <name type="common">Ethiopian mustard</name>
    <name type="synonym">Abyssinian cabbage</name>
    <dbReference type="NCBI Taxonomy" id="52824"/>
    <lineage>
        <taxon>Eukaryota</taxon>
        <taxon>Viridiplantae</taxon>
        <taxon>Streptophyta</taxon>
        <taxon>Embryophyta</taxon>
        <taxon>Tracheophyta</taxon>
        <taxon>Spermatophyta</taxon>
        <taxon>Magnoliopsida</taxon>
        <taxon>eudicotyledons</taxon>
        <taxon>Gunneridae</taxon>
        <taxon>Pentapetalae</taxon>
        <taxon>rosids</taxon>
        <taxon>malvids</taxon>
        <taxon>Brassicales</taxon>
        <taxon>Brassicaceae</taxon>
        <taxon>Brassiceae</taxon>
        <taxon>Brassica</taxon>
    </lineage>
</organism>
<dbReference type="FunFam" id="1.10.510.10:FF:000032">
    <property type="entry name" value="Serine/threonine-protein kinase PBS1"/>
    <property type="match status" value="1"/>
</dbReference>
<evidence type="ECO:0000256" key="6">
    <source>
        <dbReference type="ARBA" id="ARBA00022553"/>
    </source>
</evidence>
<evidence type="ECO:0000256" key="13">
    <source>
        <dbReference type="ARBA" id="ARBA00047899"/>
    </source>
</evidence>
<evidence type="ECO:0000256" key="15">
    <source>
        <dbReference type="PROSITE-ProRule" id="PRU10141"/>
    </source>
</evidence>
<evidence type="ECO:0000256" key="5">
    <source>
        <dbReference type="ARBA" id="ARBA00022527"/>
    </source>
</evidence>
<feature type="domain" description="Protein kinase" evidence="17">
    <location>
        <begin position="881"/>
        <end position="1158"/>
    </location>
</feature>
<dbReference type="PROSITE" id="PS50011">
    <property type="entry name" value="PROTEIN_KINASE_DOM"/>
    <property type="match status" value="1"/>
</dbReference>
<name>A0A8X7QLR2_BRACI</name>
<protein>
    <recommendedName>
        <fullName evidence="3">non-specific serine/threonine protein kinase</fullName>
        <ecNumber evidence="3">2.7.11.1</ecNumber>
    </recommendedName>
</protein>
<comment type="similarity">
    <text evidence="2">Belongs to the protein kinase superfamily. Ser/Thr protein kinase family.</text>
</comment>
<dbReference type="GO" id="GO:0005886">
    <property type="term" value="C:plasma membrane"/>
    <property type="evidence" value="ECO:0007669"/>
    <property type="project" value="UniProtKB-SubCell"/>
</dbReference>
<dbReference type="Proteomes" id="UP000886595">
    <property type="component" value="Unassembled WGS sequence"/>
</dbReference>
<comment type="catalytic activity">
    <reaction evidence="14">
        <text>L-seryl-[protein] + ATP = O-phospho-L-seryl-[protein] + ADP + H(+)</text>
        <dbReference type="Rhea" id="RHEA:17989"/>
        <dbReference type="Rhea" id="RHEA-COMP:9863"/>
        <dbReference type="Rhea" id="RHEA-COMP:11604"/>
        <dbReference type="ChEBI" id="CHEBI:15378"/>
        <dbReference type="ChEBI" id="CHEBI:29999"/>
        <dbReference type="ChEBI" id="CHEBI:30616"/>
        <dbReference type="ChEBI" id="CHEBI:83421"/>
        <dbReference type="ChEBI" id="CHEBI:456216"/>
        <dbReference type="EC" id="2.7.11.1"/>
    </reaction>
</comment>
<dbReference type="PANTHER" id="PTHR47985">
    <property type="entry name" value="OS07G0668900 PROTEIN"/>
    <property type="match status" value="1"/>
</dbReference>
<keyword evidence="10 15" id="KW-0067">ATP-binding</keyword>
<dbReference type="GO" id="GO:0004674">
    <property type="term" value="F:protein serine/threonine kinase activity"/>
    <property type="evidence" value="ECO:0007669"/>
    <property type="project" value="UniProtKB-KW"/>
</dbReference>
<evidence type="ECO:0000256" key="3">
    <source>
        <dbReference type="ARBA" id="ARBA00012513"/>
    </source>
</evidence>
<dbReference type="SMART" id="SM00220">
    <property type="entry name" value="S_TKc"/>
    <property type="match status" value="1"/>
</dbReference>
<keyword evidence="4" id="KW-1003">Cell membrane</keyword>
<dbReference type="SUPFAM" id="SSF56112">
    <property type="entry name" value="Protein kinase-like (PK-like)"/>
    <property type="match status" value="1"/>
</dbReference>
<evidence type="ECO:0000256" key="1">
    <source>
        <dbReference type="ARBA" id="ARBA00004193"/>
    </source>
</evidence>
<dbReference type="InterPro" id="IPR000719">
    <property type="entry name" value="Prot_kinase_dom"/>
</dbReference>
<feature type="compositionally biased region" description="Polar residues" evidence="16">
    <location>
        <begin position="1213"/>
        <end position="1242"/>
    </location>
</feature>
<reference evidence="18 19" key="1">
    <citation type="submission" date="2020-02" db="EMBL/GenBank/DDBJ databases">
        <authorList>
            <person name="Ma Q."/>
            <person name="Huang Y."/>
            <person name="Song X."/>
            <person name="Pei D."/>
        </authorList>
    </citation>
    <scope>NUCLEOTIDE SEQUENCE [LARGE SCALE GENOMIC DNA]</scope>
    <source>
        <strain evidence="18">Sxm20200214</strain>
        <tissue evidence="18">Leaf</tissue>
    </source>
</reference>
<keyword evidence="9" id="KW-0418">Kinase</keyword>
<dbReference type="InterPro" id="IPR011042">
    <property type="entry name" value="6-blade_b-propeller_TolB-like"/>
</dbReference>
<dbReference type="PANTHER" id="PTHR47985:SF31">
    <property type="entry name" value="SERINE_THREONINE-PROTEIN KINASE PBL26-RELATED"/>
    <property type="match status" value="1"/>
</dbReference>
<dbReference type="InterPro" id="IPR017441">
    <property type="entry name" value="Protein_kinase_ATP_BS"/>
</dbReference>
<evidence type="ECO:0000256" key="9">
    <source>
        <dbReference type="ARBA" id="ARBA00022777"/>
    </source>
</evidence>
<keyword evidence="19" id="KW-1185">Reference proteome</keyword>
<feature type="binding site" evidence="15">
    <location>
        <position position="910"/>
    </location>
    <ligand>
        <name>ATP</name>
        <dbReference type="ChEBI" id="CHEBI:30616"/>
    </ligand>
</feature>
<dbReference type="AlphaFoldDB" id="A0A8X7QLR2"/>
<evidence type="ECO:0000259" key="17">
    <source>
        <dbReference type="PROSITE" id="PS50011"/>
    </source>
</evidence>
<dbReference type="PROSITE" id="PS00108">
    <property type="entry name" value="PROTEIN_KINASE_ST"/>
    <property type="match status" value="1"/>
</dbReference>
<evidence type="ECO:0000256" key="16">
    <source>
        <dbReference type="SAM" id="MobiDB-lite"/>
    </source>
</evidence>
<evidence type="ECO:0000256" key="2">
    <source>
        <dbReference type="ARBA" id="ARBA00008684"/>
    </source>
</evidence>
<evidence type="ECO:0000256" key="8">
    <source>
        <dbReference type="ARBA" id="ARBA00022741"/>
    </source>
</evidence>
<dbReference type="EC" id="2.7.11.1" evidence="3"/>
<evidence type="ECO:0000256" key="12">
    <source>
        <dbReference type="ARBA" id="ARBA00023288"/>
    </source>
</evidence>
<dbReference type="InterPro" id="IPR011009">
    <property type="entry name" value="Kinase-like_dom_sf"/>
</dbReference>
<dbReference type="Gene3D" id="3.30.200.20">
    <property type="entry name" value="Phosphorylase Kinase, domain 1"/>
    <property type="match status" value="1"/>
</dbReference>
<evidence type="ECO:0000313" key="19">
    <source>
        <dbReference type="Proteomes" id="UP000886595"/>
    </source>
</evidence>
<keyword evidence="11" id="KW-0472">Membrane</keyword>
<comment type="subcellular location">
    <subcellularLocation>
        <location evidence="1">Cell membrane</location>
        <topology evidence="1">Lipid-anchor</topology>
    </subcellularLocation>
</comment>
<feature type="region of interest" description="Disordered" evidence="16">
    <location>
        <begin position="776"/>
        <end position="811"/>
    </location>
</feature>
<accession>A0A8X7QLR2</accession>
<sequence>MSSSRSLNLKKISWLSSRIVSGNIHWGYRRPVATCLAPSSSGDRNIVSNTLVGTRGFASVKRVSRASSSPHADLLSYVRASLDRLEGPSHHWLNRDTENKQLFKDKGTYVVLVGDLLNGDPSCFFEKLKLLQQRSPGVCFMGIHFSDQARITDDRTALAELIVKEYLTFPVLLSEKEFPKSSGEEVRYFVFRDFKNPLIYQDKDLLDIASVAKALDSLSQDTEKSKSVKLFTNTWSKQADAIKEPHFSSFLQDLFLYFPGCISADEAGDCLFLSDSNHHRIIISTSTGEILDSIGCFPGFEDGEFESAKMLRPAATLYDKEDDCLYIVDSENHAIRRANIKTRVLETVYPKVIKKSVGLWSWIMEKIGFEKDEETTVDADAKSEESDAPSLMFPWNILKRDDDSLVVINKSFSKLWIINLASGEIEEVVEGFQGIMEIYGELITEKLSLLKHLPSTWLQQQTKAITSCKEQPSAALLSSFSEFGDDIVMTDTAGQRVLKLNRESGACSSIQFSNIGILGLPYWLSTPLERVFNLANGVQEAHISHTHQLRLLPGKISIRLSIEIPQCTELVEPLQESCIWPQARGSITEVSNAGSAVEPAEKVGVSQQWYDELDNLAKEIVNPELAEEDEEEQEEDISEVSEDDGRIHIDCSVNTSPGTSEVTPRIFSQVSYTVVLSIQFGFVQLIVYAALYLRLAKNEETQGASQEELARRIADVLNPARNMTTMDEDLFVKVLLKSKREVRDIVFLKPVHVRIKFDTLDHPKADNSRDIILTDSSAQIDKKTPKDSDNSRRRNGELTGRDNNKTHPGKLSKKSIQNFQIFQCLYIRVFMSLDVNLVLAEIPDKTGNEQNKNNDAEKEMTNNIAAQTFTFRELATATKNFRQECLIGEGGFGRVYKGKLEKCGKIVAVKQLDRNGLQGNKEFIVEVLMLSLLHHKHLVNLIGYCADGDQRLLVYEYMSRGSLEDHLLDLTPDQVPLDWDTRIRIALGAAMGLEYLHDKADPPVIYRDLKAANILLDSDFNAKLSDFGLAKLGPVGDKQHVSSRVMGTYGYCAPEYQRTGQLTIKSDVYSFGVVLLELITGRRVIDTTRPKDEQNLVTWAQPVFKEPSRFPELADPSLEGVFPEKALNQAVAVAAMCLQEEDTVRPLMSDVVTALGFLGTAPDGSISVPRYDDVSPPQPPGETSREDPAAAEERERAVAEAMEWGVASRAHSRNPSAAQSLNPSSAQSRNPSAAHSRNPSAS</sequence>
<dbReference type="GO" id="GO:0005524">
    <property type="term" value="F:ATP binding"/>
    <property type="evidence" value="ECO:0007669"/>
    <property type="project" value="UniProtKB-UniRule"/>
</dbReference>
<dbReference type="CDD" id="cd14066">
    <property type="entry name" value="STKc_IRAK"/>
    <property type="match status" value="1"/>
</dbReference>
<keyword evidence="12" id="KW-0449">Lipoprotein</keyword>
<proteinExistence type="inferred from homology"/>
<dbReference type="PROSITE" id="PS00107">
    <property type="entry name" value="PROTEIN_KINASE_ATP"/>
    <property type="match status" value="1"/>
</dbReference>
<dbReference type="Pfam" id="PF00069">
    <property type="entry name" value="Pkinase"/>
    <property type="match status" value="1"/>
</dbReference>
<evidence type="ECO:0000256" key="11">
    <source>
        <dbReference type="ARBA" id="ARBA00023136"/>
    </source>
</evidence>
<feature type="compositionally biased region" description="Basic and acidic residues" evidence="16">
    <location>
        <begin position="1183"/>
        <end position="1198"/>
    </location>
</feature>
<dbReference type="FunFam" id="2.120.10.30:FF:000108">
    <property type="entry name" value="NHL domain-containing protein"/>
    <property type="match status" value="1"/>
</dbReference>
<feature type="region of interest" description="Disordered" evidence="16">
    <location>
        <begin position="1166"/>
        <end position="1242"/>
    </location>
</feature>